<evidence type="ECO:0000313" key="3">
    <source>
        <dbReference type="Proteomes" id="UP000799439"/>
    </source>
</evidence>
<evidence type="ECO:0000313" key="2">
    <source>
        <dbReference type="EMBL" id="KAF2152235.1"/>
    </source>
</evidence>
<feature type="signal peptide" evidence="1">
    <location>
        <begin position="1"/>
        <end position="16"/>
    </location>
</feature>
<organism evidence="2 3">
    <name type="scientific">Myriangium duriaei CBS 260.36</name>
    <dbReference type="NCBI Taxonomy" id="1168546"/>
    <lineage>
        <taxon>Eukaryota</taxon>
        <taxon>Fungi</taxon>
        <taxon>Dikarya</taxon>
        <taxon>Ascomycota</taxon>
        <taxon>Pezizomycotina</taxon>
        <taxon>Dothideomycetes</taxon>
        <taxon>Dothideomycetidae</taxon>
        <taxon>Myriangiales</taxon>
        <taxon>Myriangiaceae</taxon>
        <taxon>Myriangium</taxon>
    </lineage>
</organism>
<sequence length="382" mass="43292">MYRLLVIILLTKISVATIVLSTTADSRKRDSSRTDSDMILPLEVVSRTAAHSTNNVDLTSQPHRAVAGDLDSTLKYPQQALLKTVDDKDIYFSISKTFKNDKATLKSVISLILNRKISDADPYIPQPIKWMVDIMINIVQYMFNRMNDFISKPPDWWNPPPDFGKPLPPGYPPIGHPDDGFWDFVDFGIDDGKDAGSRTKLHTYKRWDISSDEAHLDANKFNDQTVIDDDLRDHMVTNGVKNLTFVHLSGPHPDIPLLVYRRDDAIHYHLRPSTGKKPPRRPIPSRKHFSYFDANGAGFKISLDVPADPTTKSTPFSKKGIKTVASSIAKDYFGKRQTASVVGYQEVDKKTNRIEARLCFIAEKERFNLDSETHLCFGKKEK</sequence>
<dbReference type="Proteomes" id="UP000799439">
    <property type="component" value="Unassembled WGS sequence"/>
</dbReference>
<keyword evidence="1" id="KW-0732">Signal</keyword>
<dbReference type="EMBL" id="ML996086">
    <property type="protein sequence ID" value="KAF2152235.1"/>
    <property type="molecule type" value="Genomic_DNA"/>
</dbReference>
<reference evidence="2" key="1">
    <citation type="journal article" date="2020" name="Stud. Mycol.">
        <title>101 Dothideomycetes genomes: a test case for predicting lifestyles and emergence of pathogens.</title>
        <authorList>
            <person name="Haridas S."/>
            <person name="Albert R."/>
            <person name="Binder M."/>
            <person name="Bloem J."/>
            <person name="Labutti K."/>
            <person name="Salamov A."/>
            <person name="Andreopoulos B."/>
            <person name="Baker S."/>
            <person name="Barry K."/>
            <person name="Bills G."/>
            <person name="Bluhm B."/>
            <person name="Cannon C."/>
            <person name="Castanera R."/>
            <person name="Culley D."/>
            <person name="Daum C."/>
            <person name="Ezra D."/>
            <person name="Gonzalez J."/>
            <person name="Henrissat B."/>
            <person name="Kuo A."/>
            <person name="Liang C."/>
            <person name="Lipzen A."/>
            <person name="Lutzoni F."/>
            <person name="Magnuson J."/>
            <person name="Mondo S."/>
            <person name="Nolan M."/>
            <person name="Ohm R."/>
            <person name="Pangilinan J."/>
            <person name="Park H.-J."/>
            <person name="Ramirez L."/>
            <person name="Alfaro M."/>
            <person name="Sun H."/>
            <person name="Tritt A."/>
            <person name="Yoshinaga Y."/>
            <person name="Zwiers L.-H."/>
            <person name="Turgeon B."/>
            <person name="Goodwin S."/>
            <person name="Spatafora J."/>
            <person name="Crous P."/>
            <person name="Grigoriev I."/>
        </authorList>
    </citation>
    <scope>NUCLEOTIDE SEQUENCE</scope>
    <source>
        <strain evidence="2">CBS 260.36</strain>
    </source>
</reference>
<gene>
    <name evidence="2" type="ORF">K461DRAFT_268217</name>
</gene>
<dbReference type="OrthoDB" id="5739521at2759"/>
<proteinExistence type="predicted"/>
<dbReference type="AlphaFoldDB" id="A0A9P4MFD0"/>
<evidence type="ECO:0000256" key="1">
    <source>
        <dbReference type="SAM" id="SignalP"/>
    </source>
</evidence>
<comment type="caution">
    <text evidence="2">The sequence shown here is derived from an EMBL/GenBank/DDBJ whole genome shotgun (WGS) entry which is preliminary data.</text>
</comment>
<accession>A0A9P4MFD0</accession>
<protein>
    <submittedName>
        <fullName evidence="2">Uncharacterized protein</fullName>
    </submittedName>
</protein>
<keyword evidence="3" id="KW-1185">Reference proteome</keyword>
<feature type="chain" id="PRO_5040488493" evidence="1">
    <location>
        <begin position="17"/>
        <end position="382"/>
    </location>
</feature>
<name>A0A9P4MFD0_9PEZI</name>